<dbReference type="InterPro" id="IPR014031">
    <property type="entry name" value="Ketoacyl_synth_C"/>
</dbReference>
<evidence type="ECO:0000256" key="1">
    <source>
        <dbReference type="ARBA" id="ARBA00004533"/>
    </source>
</evidence>
<dbReference type="Pfam" id="PF00109">
    <property type="entry name" value="ketoacyl-synt"/>
    <property type="match status" value="1"/>
</dbReference>
<keyword evidence="4" id="KW-1003">Cell membrane</keyword>
<gene>
    <name evidence="15" type="ORF">Csp_A06120</name>
</gene>
<keyword evidence="3" id="KW-0536">Nodulation</keyword>
<evidence type="ECO:0000256" key="2">
    <source>
        <dbReference type="ARBA" id="ARBA00008467"/>
    </source>
</evidence>
<evidence type="ECO:0000256" key="4">
    <source>
        <dbReference type="ARBA" id="ARBA00022475"/>
    </source>
</evidence>
<dbReference type="GO" id="GO:0005886">
    <property type="term" value="C:plasma membrane"/>
    <property type="evidence" value="ECO:0007669"/>
    <property type="project" value="UniProtKB-SubCell"/>
</dbReference>
<reference evidence="15" key="1">
    <citation type="journal article" date="2010" name="Nature">
        <title>The dynamic genome of Hydra.</title>
        <authorList>
            <person name="Chapman J.A."/>
            <person name="Kirkness E.F."/>
            <person name="Simakov O."/>
            <person name="Hampson S.E."/>
            <person name="Mitros T."/>
            <person name="Weinmaier T."/>
            <person name="Rattei T."/>
            <person name="Balasubramanian P.G."/>
            <person name="Borman J."/>
            <person name="Busam D."/>
            <person name="Disbennett K."/>
            <person name="Pfannkoch C."/>
            <person name="Sumin N."/>
            <person name="Sutton G."/>
            <person name="Viswanathan L."/>
            <person name="Walenz B."/>
            <person name="Goodstein D.M."/>
            <person name="Hellsten U."/>
            <person name="Kawashima T."/>
            <person name="Prochnik S.E."/>
            <person name="Putnam N.H."/>
            <person name="Shu S."/>
            <person name="Blumberg B."/>
            <person name="Dana C.E."/>
            <person name="Gee L."/>
            <person name="Kibler D.F."/>
            <person name="Law L."/>
            <person name="Lindgens D."/>
            <person name="Martinez D.E."/>
            <person name="Peng J."/>
            <person name="Wigge P.A."/>
            <person name="Bertulat B."/>
            <person name="Guder C."/>
            <person name="Nakamura Y."/>
            <person name="Ozbek S."/>
            <person name="Watanabe H."/>
            <person name="Khalturin K."/>
            <person name="Hemmrich G."/>
            <person name="Franke A."/>
            <person name="Augustin R."/>
            <person name="Fraune S."/>
            <person name="Hayakawa E."/>
            <person name="Hayakawa S."/>
            <person name="Hirose M."/>
            <person name="Hwang J."/>
            <person name="Ikeo K."/>
            <person name="Nishimiya-Fujisawa C."/>
            <person name="Ogura A."/>
            <person name="Takahashi T."/>
            <person name="Steinmetz P.R."/>
            <person name="Zhang X."/>
            <person name="Aufschnaiter R."/>
            <person name="Eder M.K."/>
            <person name="Gorny A.K."/>
            <person name="Salvenmoser W."/>
            <person name="Heimberg A.M."/>
            <person name="Wheeler B.M."/>
            <person name="Peterson K.J."/>
            <person name="Boettger A."/>
            <person name="Tischler P."/>
            <person name="Wolf A."/>
            <person name="Gojobori T."/>
            <person name="Remington K.A."/>
            <person name="Strausberg R.L."/>
            <person name="Venter J."/>
            <person name="Technau U."/>
            <person name="Hobmayer B."/>
            <person name="Bosch T.C."/>
            <person name="Holstein T.W."/>
            <person name="Fujisawa T."/>
            <person name="Bode H.R."/>
            <person name="David C.N."/>
            <person name="Rokhsar D.S."/>
            <person name="Steele R.E."/>
        </authorList>
    </citation>
    <scope>NUCLEOTIDE SEQUENCE</scope>
</reference>
<sequence>MHPQRQPSSVSTMLDRSVVVTGWGAVSAYGWGVQHLAPVFAGKTAVARHRLSELPGATDLWAAKLTQTLPEGMFDRRVEDADRVTQMSVFAANQAMQIARLDPVHVGMLGWGTGFGGAATLDGAYQRLYLGQHDLSGRVSPLTIPKAMNHASAASIAAWARLDCPVMTYSNACASSAVAIGEAILAIAQGRCDVAIVGGSEALIVPGVVKAWESLGALAKSVSNQSHMDWHGPFDQFRNGFVLGEGAACLVLESGSHAQARGAQVLAHCLGYAQVNDPACVTHPHAEPQLRSMYAALQQAGIKTHQVAYVNAHATGTLAGDASEIDALNALFQTSDALVSSTKGATGHLMGAAGAMEAILSINALRLKKCPPNTGVRRLDSRIRFKVPLKSKPLQPLGVCLSNSFAFGGTNVSLVFKSHE</sequence>
<evidence type="ECO:0000256" key="12">
    <source>
        <dbReference type="ARBA" id="ARBA00041756"/>
    </source>
</evidence>
<comment type="similarity">
    <text evidence="2 13">Belongs to the thiolase-like superfamily. Beta-ketoacyl-ACP synthases family.</text>
</comment>
<dbReference type="GO" id="GO:0004315">
    <property type="term" value="F:3-oxoacyl-[acyl-carrier-protein] synthase activity"/>
    <property type="evidence" value="ECO:0007669"/>
    <property type="project" value="TreeGrafter"/>
</dbReference>
<evidence type="ECO:0000256" key="11">
    <source>
        <dbReference type="ARBA" id="ARBA00039445"/>
    </source>
</evidence>
<dbReference type="Pfam" id="PF02801">
    <property type="entry name" value="Ketoacyl-synt_C"/>
    <property type="match status" value="1"/>
</dbReference>
<feature type="domain" description="Ketosynthase family 3 (KS3)" evidence="14">
    <location>
        <begin position="1"/>
        <end position="418"/>
    </location>
</feature>
<proteinExistence type="inferred from homology"/>
<dbReference type="GO" id="GO:0006633">
    <property type="term" value="P:fatty acid biosynthetic process"/>
    <property type="evidence" value="ECO:0007669"/>
    <property type="project" value="TreeGrafter"/>
</dbReference>
<dbReference type="InterPro" id="IPR014030">
    <property type="entry name" value="Ketoacyl_synth_N"/>
</dbReference>
<evidence type="ECO:0000256" key="9">
    <source>
        <dbReference type="ARBA" id="ARBA00023136"/>
    </source>
</evidence>
<dbReference type="InterPro" id="IPR000794">
    <property type="entry name" value="Beta-ketoacyl_synthase"/>
</dbReference>
<dbReference type="InterPro" id="IPR020841">
    <property type="entry name" value="PKS_Beta-ketoAc_synthase_dom"/>
</dbReference>
<dbReference type="Gene3D" id="3.40.47.10">
    <property type="match status" value="1"/>
</dbReference>
<keyword evidence="8" id="KW-1133">Transmembrane helix</keyword>
<evidence type="ECO:0000256" key="7">
    <source>
        <dbReference type="ARBA" id="ARBA00022692"/>
    </source>
</evidence>
<protein>
    <recommendedName>
        <fullName evidence="11">Nodulation protein E</fullName>
    </recommendedName>
    <alternativeName>
        <fullName evidence="12">Host-specificity of nodulation protein B</fullName>
    </alternativeName>
</protein>
<keyword evidence="7" id="KW-0812">Transmembrane</keyword>
<dbReference type="EMBL" id="FN543104">
    <property type="protein sequence ID" value="CBA28206.1"/>
    <property type="molecule type" value="Genomic_DNA"/>
</dbReference>
<evidence type="ECO:0000256" key="5">
    <source>
        <dbReference type="ARBA" id="ARBA00022519"/>
    </source>
</evidence>
<evidence type="ECO:0000313" key="15">
    <source>
        <dbReference type="EMBL" id="CBA28206.1"/>
    </source>
</evidence>
<dbReference type="InterPro" id="IPR016039">
    <property type="entry name" value="Thiolase-like"/>
</dbReference>
<keyword evidence="6 13" id="KW-0808">Transferase</keyword>
<comment type="subcellular location">
    <subcellularLocation>
        <location evidence="1">Cell inner membrane</location>
    </subcellularLocation>
</comment>
<dbReference type="SUPFAM" id="SSF53901">
    <property type="entry name" value="Thiolase-like"/>
    <property type="match status" value="2"/>
</dbReference>
<accession>C9Y911</accession>
<evidence type="ECO:0000256" key="10">
    <source>
        <dbReference type="ARBA" id="ARBA00037576"/>
    </source>
</evidence>
<dbReference type="SMART" id="SM00825">
    <property type="entry name" value="PKS_KS"/>
    <property type="match status" value="1"/>
</dbReference>
<comment type="function">
    <text evidence="10">Proposed to synthesize NOD factor fatty acyl chain. Involved in the synthesis of a highly unsaturated fatty acid moiety, which forms part of a lipo-oligosaccharide that is responsible for host specificity.</text>
</comment>
<dbReference type="PANTHER" id="PTHR11712">
    <property type="entry name" value="POLYKETIDE SYNTHASE-RELATED"/>
    <property type="match status" value="1"/>
</dbReference>
<keyword evidence="5" id="KW-0997">Cell inner membrane</keyword>
<keyword evidence="15" id="KW-0012">Acyltransferase</keyword>
<dbReference type="CDD" id="cd00834">
    <property type="entry name" value="KAS_I_II"/>
    <property type="match status" value="1"/>
</dbReference>
<keyword evidence="9" id="KW-0472">Membrane</keyword>
<dbReference type="AlphaFoldDB" id="C9Y911"/>
<name>C9Y911_CURXX</name>
<organism evidence="15">
    <name type="scientific">Curvibacter symbiont subsp. Hydra magnipapillata</name>
    <dbReference type="NCBI Taxonomy" id="667019"/>
    <lineage>
        <taxon>Bacteria</taxon>
        <taxon>Pseudomonadati</taxon>
        <taxon>Pseudomonadota</taxon>
        <taxon>Betaproteobacteria</taxon>
        <taxon>Burkholderiales</taxon>
        <taxon>Comamonadaceae</taxon>
        <taxon>Curvibacter</taxon>
    </lineage>
</organism>
<evidence type="ECO:0000256" key="3">
    <source>
        <dbReference type="ARBA" id="ARBA00022458"/>
    </source>
</evidence>
<evidence type="ECO:0000256" key="8">
    <source>
        <dbReference type="ARBA" id="ARBA00022989"/>
    </source>
</evidence>
<dbReference type="PANTHER" id="PTHR11712:SF352">
    <property type="entry name" value="3-OXOACYL-[ACYL-CARRIER-PROTEIN] SYNTHASE"/>
    <property type="match status" value="1"/>
</dbReference>
<evidence type="ECO:0000256" key="6">
    <source>
        <dbReference type="ARBA" id="ARBA00022679"/>
    </source>
</evidence>
<evidence type="ECO:0000259" key="14">
    <source>
        <dbReference type="PROSITE" id="PS52004"/>
    </source>
</evidence>
<dbReference type="PROSITE" id="PS52004">
    <property type="entry name" value="KS3_2"/>
    <property type="match status" value="1"/>
</dbReference>
<evidence type="ECO:0000256" key="13">
    <source>
        <dbReference type="RuleBase" id="RU003694"/>
    </source>
</evidence>